<organism evidence="2 3">
    <name type="scientific">Methanothermobacter defluvii</name>
    <dbReference type="NCBI Taxonomy" id="49339"/>
    <lineage>
        <taxon>Archaea</taxon>
        <taxon>Methanobacteriati</taxon>
        <taxon>Methanobacteriota</taxon>
        <taxon>Methanomada group</taxon>
        <taxon>Methanobacteria</taxon>
        <taxon>Methanobacteriales</taxon>
        <taxon>Methanobacteriaceae</taxon>
        <taxon>Methanothermobacter</taxon>
    </lineage>
</organism>
<evidence type="ECO:0000313" key="2">
    <source>
        <dbReference type="EMBL" id="REE26459.1"/>
    </source>
</evidence>
<feature type="transmembrane region" description="Helical" evidence="1">
    <location>
        <begin position="239"/>
        <end position="257"/>
    </location>
</feature>
<feature type="transmembrane region" description="Helical" evidence="1">
    <location>
        <begin position="138"/>
        <end position="157"/>
    </location>
</feature>
<name>A0A371NBR0_9EURY</name>
<proteinExistence type="predicted"/>
<dbReference type="Pfam" id="PF01889">
    <property type="entry name" value="DUF63"/>
    <property type="match status" value="1"/>
</dbReference>
<feature type="transmembrane region" description="Helical" evidence="1">
    <location>
        <begin position="169"/>
        <end position="187"/>
    </location>
</feature>
<sequence length="263" mass="29164">MISEIIEFLESNFFYLHPGYTPLNTVVFGIVLGIAVLIILRMFRWLKKDPGELLVPLLPFIFLGSGARALVDNGIYPLTHLLVTPGIYILVGLTTIATLIAAVKLEETRGWDYRKLIFATGSVLAAPNLISIRHIDPVPFLSVLGVFSVFSAAFYALSLRWEFLRGRMNLPVIYAHLFDASSTYVAVDWYGYIEQHVLPSALTGLTGTAMVMFPLKMAVILTALYAIDRYVESDMDSEALKLVIFILGLAPGLRNFLSLSMAV</sequence>
<dbReference type="EMBL" id="QREL01000002">
    <property type="protein sequence ID" value="REE26459.1"/>
    <property type="molecule type" value="Genomic_DNA"/>
</dbReference>
<keyword evidence="1" id="KW-1133">Transmembrane helix</keyword>
<evidence type="ECO:0000256" key="1">
    <source>
        <dbReference type="SAM" id="Phobius"/>
    </source>
</evidence>
<accession>A0A371NBR0</accession>
<dbReference type="GeneID" id="82297910"/>
<keyword evidence="3" id="KW-1185">Reference proteome</keyword>
<dbReference type="Proteomes" id="UP000256864">
    <property type="component" value="Unassembled WGS sequence"/>
</dbReference>
<dbReference type="InterPro" id="IPR002749">
    <property type="entry name" value="DUF63"/>
</dbReference>
<gene>
    <name evidence="2" type="ORF">C7452_1425</name>
</gene>
<reference evidence="2 3" key="1">
    <citation type="submission" date="2018-07" db="EMBL/GenBank/DDBJ databases">
        <title>Genomic Encyclopedia of Type Strains, Phase IV (KMG-IV): sequencing the most valuable type-strain genomes for metagenomic binning, comparative biology and taxonomic classification.</title>
        <authorList>
            <person name="Goeker M."/>
        </authorList>
    </citation>
    <scope>NUCLEOTIDE SEQUENCE [LARGE SCALE GENOMIC DNA]</scope>
    <source>
        <strain evidence="2 3">DSM 7466</strain>
    </source>
</reference>
<feature type="transmembrane region" description="Helical" evidence="1">
    <location>
        <begin position="115"/>
        <end position="132"/>
    </location>
</feature>
<dbReference type="PANTHER" id="PTHR40700:SF1">
    <property type="entry name" value="DUF63 DOMAIN-CONTAINING PROTEIN"/>
    <property type="match status" value="1"/>
</dbReference>
<feature type="transmembrane region" description="Helical" evidence="1">
    <location>
        <begin position="207"/>
        <end position="227"/>
    </location>
</feature>
<dbReference type="PANTHER" id="PTHR40700">
    <property type="entry name" value="HYPOTHETICAL MEMBRANE PROTEIN, CONSERVED, DUF63 FAMILY"/>
    <property type="match status" value="1"/>
</dbReference>
<dbReference type="RefSeq" id="WP_010877090.1">
    <property type="nucleotide sequence ID" value="NZ_QREL01000002.1"/>
</dbReference>
<protein>
    <submittedName>
        <fullName evidence="2">Putative membrane protein</fullName>
    </submittedName>
</protein>
<feature type="transmembrane region" description="Helical" evidence="1">
    <location>
        <begin position="83"/>
        <end position="103"/>
    </location>
</feature>
<feature type="transmembrane region" description="Helical" evidence="1">
    <location>
        <begin position="53"/>
        <end position="71"/>
    </location>
</feature>
<comment type="caution">
    <text evidence="2">The sequence shown here is derived from an EMBL/GenBank/DDBJ whole genome shotgun (WGS) entry which is preliminary data.</text>
</comment>
<keyword evidence="1" id="KW-0812">Transmembrane</keyword>
<feature type="transmembrane region" description="Helical" evidence="1">
    <location>
        <begin position="20"/>
        <end position="41"/>
    </location>
</feature>
<keyword evidence="1" id="KW-0472">Membrane</keyword>
<dbReference type="AlphaFoldDB" id="A0A371NBR0"/>
<evidence type="ECO:0000313" key="3">
    <source>
        <dbReference type="Proteomes" id="UP000256864"/>
    </source>
</evidence>